<organism evidence="1 2">
    <name type="scientific">Mycena belliarum</name>
    <dbReference type="NCBI Taxonomy" id="1033014"/>
    <lineage>
        <taxon>Eukaryota</taxon>
        <taxon>Fungi</taxon>
        <taxon>Dikarya</taxon>
        <taxon>Basidiomycota</taxon>
        <taxon>Agaricomycotina</taxon>
        <taxon>Agaricomycetes</taxon>
        <taxon>Agaricomycetidae</taxon>
        <taxon>Agaricales</taxon>
        <taxon>Marasmiineae</taxon>
        <taxon>Mycenaceae</taxon>
        <taxon>Mycena</taxon>
    </lineage>
</organism>
<evidence type="ECO:0000313" key="2">
    <source>
        <dbReference type="Proteomes" id="UP001222325"/>
    </source>
</evidence>
<gene>
    <name evidence="1" type="ORF">B0H15DRAFT_377118</name>
</gene>
<keyword evidence="2" id="KW-1185">Reference proteome</keyword>
<evidence type="ECO:0000313" key="1">
    <source>
        <dbReference type="EMBL" id="KAJ7085495.1"/>
    </source>
</evidence>
<sequence length="215" mass="23487">MRRRRVLQRGVAAREPHRLVRVERRDHPFQNKIGVDPEGPPPVVVHAPRDLEHAELDRPCLEAPRDGGPGPVRAPEEHEGDGVDVAKLLRAVLVHPTEPARQGEVAEREPAGEGVVWEPQRAVQRAALAQPLQPLPCPPTQLGHDCDGILLLGRVHGGKGRDGGSPICTLTRRSGRAFGQCTGGTVRKESGSRVSHCNVNCVKEQRERLKASRLC</sequence>
<dbReference type="AlphaFoldDB" id="A0AAD6U4J9"/>
<dbReference type="EMBL" id="JARJCN010000034">
    <property type="protein sequence ID" value="KAJ7085495.1"/>
    <property type="molecule type" value="Genomic_DNA"/>
</dbReference>
<name>A0AAD6U4J9_9AGAR</name>
<proteinExistence type="predicted"/>
<accession>A0AAD6U4J9</accession>
<protein>
    <submittedName>
        <fullName evidence="1">Uncharacterized protein</fullName>
    </submittedName>
</protein>
<reference evidence="1" key="1">
    <citation type="submission" date="2023-03" db="EMBL/GenBank/DDBJ databases">
        <title>Massive genome expansion in bonnet fungi (Mycena s.s.) driven by repeated elements and novel gene families across ecological guilds.</title>
        <authorList>
            <consortium name="Lawrence Berkeley National Laboratory"/>
            <person name="Harder C.B."/>
            <person name="Miyauchi S."/>
            <person name="Viragh M."/>
            <person name="Kuo A."/>
            <person name="Thoen E."/>
            <person name="Andreopoulos B."/>
            <person name="Lu D."/>
            <person name="Skrede I."/>
            <person name="Drula E."/>
            <person name="Henrissat B."/>
            <person name="Morin E."/>
            <person name="Kohler A."/>
            <person name="Barry K."/>
            <person name="LaButti K."/>
            <person name="Morin E."/>
            <person name="Salamov A."/>
            <person name="Lipzen A."/>
            <person name="Mereny Z."/>
            <person name="Hegedus B."/>
            <person name="Baldrian P."/>
            <person name="Stursova M."/>
            <person name="Weitz H."/>
            <person name="Taylor A."/>
            <person name="Grigoriev I.V."/>
            <person name="Nagy L.G."/>
            <person name="Martin F."/>
            <person name="Kauserud H."/>
        </authorList>
    </citation>
    <scope>NUCLEOTIDE SEQUENCE</scope>
    <source>
        <strain evidence="1">CBHHK173m</strain>
    </source>
</reference>
<comment type="caution">
    <text evidence="1">The sequence shown here is derived from an EMBL/GenBank/DDBJ whole genome shotgun (WGS) entry which is preliminary data.</text>
</comment>
<dbReference type="Proteomes" id="UP001222325">
    <property type="component" value="Unassembled WGS sequence"/>
</dbReference>